<sequence>TFEYAYVFTATEVCERATERFDRFVKHGGEPEGLDYWDFVGEALEMRARALADEARALNFDLDAPR</sequence>
<dbReference type="RefSeq" id="WP_354466315.1">
    <property type="nucleotide sequence ID" value="NZ_JBEPMM010000036.1"/>
</dbReference>
<protein>
    <submittedName>
        <fullName evidence="1">Uncharacterized protein</fullName>
    </submittedName>
</protein>
<keyword evidence="2" id="KW-1185">Reference proteome</keyword>
<reference evidence="1 2" key="1">
    <citation type="submission" date="2024-06" db="EMBL/GenBank/DDBJ databases">
        <title>Genomic Encyclopedia of Type Strains, Phase IV (KMG-IV): sequencing the most valuable type-strain genomes for metagenomic binning, comparative biology and taxonomic classification.</title>
        <authorList>
            <person name="Goeker M."/>
        </authorList>
    </citation>
    <scope>NUCLEOTIDE SEQUENCE [LARGE SCALE GENOMIC DNA]</scope>
    <source>
        <strain evidence="1 2">DSM 21331</strain>
    </source>
</reference>
<proteinExistence type="predicted"/>
<dbReference type="EMBL" id="JBEPMM010000036">
    <property type="protein sequence ID" value="MET3695621.1"/>
    <property type="molecule type" value="Genomic_DNA"/>
</dbReference>
<dbReference type="Proteomes" id="UP001549145">
    <property type="component" value="Unassembled WGS sequence"/>
</dbReference>
<gene>
    <name evidence="1" type="ORF">ABID43_005190</name>
</gene>
<organism evidence="1 2">
    <name type="scientific">Methylobacterium goesingense</name>
    <dbReference type="NCBI Taxonomy" id="243690"/>
    <lineage>
        <taxon>Bacteria</taxon>
        <taxon>Pseudomonadati</taxon>
        <taxon>Pseudomonadota</taxon>
        <taxon>Alphaproteobacteria</taxon>
        <taxon>Hyphomicrobiales</taxon>
        <taxon>Methylobacteriaceae</taxon>
        <taxon>Methylobacterium</taxon>
    </lineage>
</organism>
<name>A0ABV2LCM7_9HYPH</name>
<accession>A0ABV2LCM7</accession>
<feature type="non-terminal residue" evidence="1">
    <location>
        <position position="1"/>
    </location>
</feature>
<evidence type="ECO:0000313" key="2">
    <source>
        <dbReference type="Proteomes" id="UP001549145"/>
    </source>
</evidence>
<evidence type="ECO:0000313" key="1">
    <source>
        <dbReference type="EMBL" id="MET3695621.1"/>
    </source>
</evidence>
<comment type="caution">
    <text evidence="1">The sequence shown here is derived from an EMBL/GenBank/DDBJ whole genome shotgun (WGS) entry which is preliminary data.</text>
</comment>